<feature type="transmembrane region" description="Helical" evidence="2">
    <location>
        <begin position="248"/>
        <end position="269"/>
    </location>
</feature>
<keyword evidence="2" id="KW-0472">Membrane</keyword>
<feature type="transmembrane region" description="Helical" evidence="2">
    <location>
        <begin position="126"/>
        <end position="147"/>
    </location>
</feature>
<accession>A0A100W2V8</accession>
<protein>
    <recommendedName>
        <fullName evidence="5">Transmembrane protein</fullName>
    </recommendedName>
</protein>
<dbReference type="Proteomes" id="UP000069620">
    <property type="component" value="Unassembled WGS sequence"/>
</dbReference>
<organism evidence="3 4">
    <name type="scientific">Mycolicibacterium brisbanense</name>
    <dbReference type="NCBI Taxonomy" id="146020"/>
    <lineage>
        <taxon>Bacteria</taxon>
        <taxon>Bacillati</taxon>
        <taxon>Actinomycetota</taxon>
        <taxon>Actinomycetes</taxon>
        <taxon>Mycobacteriales</taxon>
        <taxon>Mycobacteriaceae</taxon>
        <taxon>Mycolicibacterium</taxon>
    </lineage>
</organism>
<reference evidence="4" key="1">
    <citation type="journal article" date="2016" name="Genome Announc.">
        <title>Draft Genome Sequences of Five Rapidly Growing Mycobacterium Species, M. thermoresistibile, M. fortuitum subsp. acetamidolyticum, M. canariasense, M. brisbanense, and M. novocastrense.</title>
        <authorList>
            <person name="Katahira K."/>
            <person name="Ogura Y."/>
            <person name="Gotoh Y."/>
            <person name="Hayashi T."/>
        </authorList>
    </citation>
    <scope>NUCLEOTIDE SEQUENCE [LARGE SCALE GENOMIC DNA]</scope>
    <source>
        <strain evidence="4">JCM15654</strain>
    </source>
</reference>
<evidence type="ECO:0000313" key="4">
    <source>
        <dbReference type="Proteomes" id="UP000069620"/>
    </source>
</evidence>
<keyword evidence="2" id="KW-1133">Transmembrane helix</keyword>
<feature type="compositionally biased region" description="Low complexity" evidence="1">
    <location>
        <begin position="287"/>
        <end position="322"/>
    </location>
</feature>
<evidence type="ECO:0008006" key="5">
    <source>
        <dbReference type="Google" id="ProtNLM"/>
    </source>
</evidence>
<sequence length="322" mass="34708">MDTDQVIRIALTVLTPVITAGIGIVALMVGDWRERRTQAGSRKLAFDDASRQVAFASEWWNASKLVADSPEAQQRAAEQAQSWLAEASTLVTRSEPPPVEKKPSVTLRRLLLAYPMRRRPARILRAFYWFSLGIVAQNVSSALASAFGRTDTLGVADYFSGGFVYGDVLAVAITTLFALAFRFAAMRVEASDAEAADQRLTVRSALVLYRLRRPAAMIARIVFALWVVLTAAVAVLVVVAAYDDPRLIPANLLALAVFVGWALGLRYWVVSLEERGADASTLRWRPGRTPSRSASAAAASAAGSPSAAVVPAPAPASRRISP</sequence>
<keyword evidence="2" id="KW-0812">Transmembrane</keyword>
<reference evidence="4" key="2">
    <citation type="submission" date="2016-02" db="EMBL/GenBank/DDBJ databases">
        <title>Draft genome sequence of five rapidly growing Mycobacterium species.</title>
        <authorList>
            <person name="Katahira K."/>
            <person name="Gotou Y."/>
            <person name="Iida K."/>
            <person name="Ogura Y."/>
            <person name="Hayashi T."/>
        </authorList>
    </citation>
    <scope>NUCLEOTIDE SEQUENCE [LARGE SCALE GENOMIC DNA]</scope>
    <source>
        <strain evidence="4">JCM15654</strain>
    </source>
</reference>
<dbReference type="AlphaFoldDB" id="A0A100W2V8"/>
<feature type="transmembrane region" description="Helical" evidence="2">
    <location>
        <begin position="6"/>
        <end position="29"/>
    </location>
</feature>
<feature type="transmembrane region" description="Helical" evidence="2">
    <location>
        <begin position="159"/>
        <end position="181"/>
    </location>
</feature>
<feature type="region of interest" description="Disordered" evidence="1">
    <location>
        <begin position="283"/>
        <end position="322"/>
    </location>
</feature>
<feature type="transmembrane region" description="Helical" evidence="2">
    <location>
        <begin position="218"/>
        <end position="242"/>
    </location>
</feature>
<dbReference type="EMBL" id="BCSX01000040">
    <property type="protein sequence ID" value="GAS90642.1"/>
    <property type="molecule type" value="Genomic_DNA"/>
</dbReference>
<evidence type="ECO:0000256" key="1">
    <source>
        <dbReference type="SAM" id="MobiDB-lite"/>
    </source>
</evidence>
<proteinExistence type="predicted"/>
<keyword evidence="4" id="KW-1185">Reference proteome</keyword>
<comment type="caution">
    <text evidence="3">The sequence shown here is derived from an EMBL/GenBank/DDBJ whole genome shotgun (WGS) entry which is preliminary data.</text>
</comment>
<gene>
    <name evidence="3" type="ORF">RMCB_4738</name>
</gene>
<evidence type="ECO:0000313" key="3">
    <source>
        <dbReference type="EMBL" id="GAS90642.1"/>
    </source>
</evidence>
<name>A0A100W2V8_9MYCO</name>
<dbReference type="STRING" id="146020.RMCB_4738"/>
<evidence type="ECO:0000256" key="2">
    <source>
        <dbReference type="SAM" id="Phobius"/>
    </source>
</evidence>